<dbReference type="Proteomes" id="UP001283361">
    <property type="component" value="Unassembled WGS sequence"/>
</dbReference>
<keyword evidence="2" id="KW-1185">Reference proteome</keyword>
<organism evidence="1 2">
    <name type="scientific">Elysia crispata</name>
    <name type="common">lettuce slug</name>
    <dbReference type="NCBI Taxonomy" id="231223"/>
    <lineage>
        <taxon>Eukaryota</taxon>
        <taxon>Metazoa</taxon>
        <taxon>Spiralia</taxon>
        <taxon>Lophotrochozoa</taxon>
        <taxon>Mollusca</taxon>
        <taxon>Gastropoda</taxon>
        <taxon>Heterobranchia</taxon>
        <taxon>Euthyneura</taxon>
        <taxon>Panpulmonata</taxon>
        <taxon>Sacoglossa</taxon>
        <taxon>Placobranchoidea</taxon>
        <taxon>Plakobranchidae</taxon>
        <taxon>Elysia</taxon>
    </lineage>
</organism>
<dbReference type="AlphaFoldDB" id="A0AAE1D9U0"/>
<protein>
    <submittedName>
        <fullName evidence="1">Uncharacterized protein</fullName>
    </submittedName>
</protein>
<sequence length="125" mass="14028">MDFKSRDSKTLDQARQVAQLLAPKLLPSFPVVGVATSRDQIEHAETIILHIQVKAFVLSPHPARNSDDSPEFISFTAREYSCRKSAKPSLPVLVTPLRCTRDGFLRLEVLETSYLDFDILATEDV</sequence>
<proteinExistence type="predicted"/>
<gene>
    <name evidence="1" type="ORF">RRG08_000928</name>
</gene>
<accession>A0AAE1D9U0</accession>
<dbReference type="EMBL" id="JAWDGP010004673">
    <property type="protein sequence ID" value="KAK3762646.1"/>
    <property type="molecule type" value="Genomic_DNA"/>
</dbReference>
<reference evidence="1" key="1">
    <citation type="journal article" date="2023" name="G3 (Bethesda)">
        <title>A reference genome for the long-term kleptoplast-retaining sea slug Elysia crispata morphotype clarki.</title>
        <authorList>
            <person name="Eastman K.E."/>
            <person name="Pendleton A.L."/>
            <person name="Shaikh M.A."/>
            <person name="Suttiyut T."/>
            <person name="Ogas R."/>
            <person name="Tomko P."/>
            <person name="Gavelis G."/>
            <person name="Widhalm J.R."/>
            <person name="Wisecaver J.H."/>
        </authorList>
    </citation>
    <scope>NUCLEOTIDE SEQUENCE</scope>
    <source>
        <strain evidence="1">ECLA1</strain>
    </source>
</reference>
<name>A0AAE1D9U0_9GAST</name>
<evidence type="ECO:0000313" key="1">
    <source>
        <dbReference type="EMBL" id="KAK3762646.1"/>
    </source>
</evidence>
<evidence type="ECO:0000313" key="2">
    <source>
        <dbReference type="Proteomes" id="UP001283361"/>
    </source>
</evidence>
<comment type="caution">
    <text evidence="1">The sequence shown here is derived from an EMBL/GenBank/DDBJ whole genome shotgun (WGS) entry which is preliminary data.</text>
</comment>